<dbReference type="EMBL" id="KN645552">
    <property type="protein sequence ID" value="KHN41318.1"/>
    <property type="molecule type" value="Genomic_DNA"/>
</dbReference>
<evidence type="ECO:0000259" key="2">
    <source>
        <dbReference type="Pfam" id="PF22936"/>
    </source>
</evidence>
<gene>
    <name evidence="3" type="ORF">glysoja_044586</name>
</gene>
<protein>
    <submittedName>
        <fullName evidence="3">Uncharacterized protein</fullName>
    </submittedName>
</protein>
<reference evidence="3" key="1">
    <citation type="submission" date="2014-07" db="EMBL/GenBank/DDBJ databases">
        <title>Identification of a novel salt tolerance gene in wild soybean by whole-genome sequencing.</title>
        <authorList>
            <person name="Lam H.-M."/>
            <person name="Qi X."/>
            <person name="Li M.-W."/>
            <person name="Liu X."/>
            <person name="Xie M."/>
            <person name="Ni M."/>
            <person name="Xu X."/>
        </authorList>
    </citation>
    <scope>NUCLEOTIDE SEQUENCE [LARGE SCALE GENOMIC DNA]</scope>
    <source>
        <tissue evidence="3">Root</tissue>
    </source>
</reference>
<dbReference type="InterPro" id="IPR054722">
    <property type="entry name" value="PolX-like_BBD"/>
</dbReference>
<dbReference type="InterPro" id="IPR029472">
    <property type="entry name" value="Copia-like_N"/>
</dbReference>
<dbReference type="Pfam" id="PF14244">
    <property type="entry name" value="Retrotran_gag_3"/>
    <property type="match status" value="1"/>
</dbReference>
<dbReference type="Proteomes" id="UP000053555">
    <property type="component" value="Unassembled WGS sequence"/>
</dbReference>
<dbReference type="PANTHER" id="PTHR37610">
    <property type="entry name" value="CCHC-TYPE DOMAIN-CONTAINING PROTEIN"/>
    <property type="match status" value="1"/>
</dbReference>
<proteinExistence type="predicted"/>
<dbReference type="PANTHER" id="PTHR37610:SF55">
    <property type="entry name" value="RETROTRANSPOSON COPIA-LIKE N-TERMINAL DOMAIN-CONTAINING PROTEIN"/>
    <property type="match status" value="1"/>
</dbReference>
<accession>A0A0B2S9D1</accession>
<feature type="domain" description="Retrovirus-related Pol polyprotein from transposon TNT 1-94-like beta-barrel" evidence="2">
    <location>
        <begin position="160"/>
        <end position="230"/>
    </location>
</feature>
<sequence length="268" mass="30591">NPYFLHPGENPVVILVSPLLTESNFHQLERDMIAALESKNKEHFLFGTLPCPPSTDPMHEAWRCCNRMVMPWLTRSMSPSIKQSMMWMDSTFEIWKDLRDCFSHSDKFCIADLQDQFQSCKQDQYNAIIVLLQPTKDSSTSINHIQHFVVNQSSIVSSLWILDSGATDHICPDKSSFSFLKKMKPIHVRLPNNSFVIASFASDIQLGDLLSKNVLYVPHFSVHLVSISKFLSIIDCLVIFCKSICLIVRTSNFKMIGVAKQHQGLFHL</sequence>
<dbReference type="Pfam" id="PF22936">
    <property type="entry name" value="Pol_BBD"/>
    <property type="match status" value="1"/>
</dbReference>
<name>A0A0B2S9D1_GLYSO</name>
<feature type="domain" description="Retrotransposon Copia-like N-terminal" evidence="1">
    <location>
        <begin position="6"/>
        <end position="52"/>
    </location>
</feature>
<evidence type="ECO:0000259" key="1">
    <source>
        <dbReference type="Pfam" id="PF14244"/>
    </source>
</evidence>
<dbReference type="AlphaFoldDB" id="A0A0B2S9D1"/>
<organism evidence="3">
    <name type="scientific">Glycine soja</name>
    <name type="common">Wild soybean</name>
    <dbReference type="NCBI Taxonomy" id="3848"/>
    <lineage>
        <taxon>Eukaryota</taxon>
        <taxon>Viridiplantae</taxon>
        <taxon>Streptophyta</taxon>
        <taxon>Embryophyta</taxon>
        <taxon>Tracheophyta</taxon>
        <taxon>Spermatophyta</taxon>
        <taxon>Magnoliopsida</taxon>
        <taxon>eudicotyledons</taxon>
        <taxon>Gunneridae</taxon>
        <taxon>Pentapetalae</taxon>
        <taxon>rosids</taxon>
        <taxon>fabids</taxon>
        <taxon>Fabales</taxon>
        <taxon>Fabaceae</taxon>
        <taxon>Papilionoideae</taxon>
        <taxon>50 kb inversion clade</taxon>
        <taxon>NPAAA clade</taxon>
        <taxon>indigoferoid/millettioid clade</taxon>
        <taxon>Phaseoleae</taxon>
        <taxon>Glycine</taxon>
        <taxon>Glycine subgen. Soja</taxon>
    </lineage>
</organism>
<evidence type="ECO:0000313" key="3">
    <source>
        <dbReference type="EMBL" id="KHN41318.1"/>
    </source>
</evidence>
<feature type="non-terminal residue" evidence="3">
    <location>
        <position position="1"/>
    </location>
</feature>